<protein>
    <submittedName>
        <fullName evidence="1">Winged helix family transcriptional regulator</fullName>
    </submittedName>
</protein>
<proteinExistence type="predicted"/>
<sequence length="138" mass="16249">MVIEFGDQDVSAFDEVMEVLKRHPGFEHLWRRDEPMVSLPGLEIYPGRRKIYRDRREIRLTAKEYDLLSLLVANKGRVLTYDQIYSKVWGEDAYGDENNAIGCHIRNMREKLYEAEPDAPFTIRCVREVGYCFEVNSE</sequence>
<evidence type="ECO:0000313" key="2">
    <source>
        <dbReference type="Proteomes" id="UP000304953"/>
    </source>
</evidence>
<comment type="caution">
    <text evidence="1">The sequence shown here is derived from an EMBL/GenBank/DDBJ whole genome shotgun (WGS) entry which is preliminary data.</text>
</comment>
<dbReference type="EMBL" id="SRYA01000043">
    <property type="protein sequence ID" value="TGY93485.1"/>
    <property type="molecule type" value="Genomic_DNA"/>
</dbReference>
<reference evidence="1" key="1">
    <citation type="submission" date="2019-04" db="EMBL/GenBank/DDBJ databases">
        <title>Microbes associate with the intestines of laboratory mice.</title>
        <authorList>
            <person name="Navarre W."/>
            <person name="Wong E."/>
            <person name="Huang K."/>
            <person name="Tropini C."/>
            <person name="Ng K."/>
            <person name="Yu B."/>
        </authorList>
    </citation>
    <scope>NUCLEOTIDE SEQUENCE</scope>
    <source>
        <strain evidence="1">NM01_1-7b</strain>
    </source>
</reference>
<accession>A0AC61RS95</accession>
<dbReference type="Proteomes" id="UP000304953">
    <property type="component" value="Unassembled WGS sequence"/>
</dbReference>
<organism evidence="1 2">
    <name type="scientific">Petralouisia muris</name>
    <dbReference type="NCBI Taxonomy" id="3032872"/>
    <lineage>
        <taxon>Bacteria</taxon>
        <taxon>Bacillati</taxon>
        <taxon>Bacillota</taxon>
        <taxon>Clostridia</taxon>
        <taxon>Lachnospirales</taxon>
        <taxon>Lachnospiraceae</taxon>
        <taxon>Petralouisia</taxon>
    </lineage>
</organism>
<gene>
    <name evidence="1" type="ORF">E5329_18405</name>
</gene>
<name>A0AC61RS95_9FIRM</name>
<keyword evidence="2" id="KW-1185">Reference proteome</keyword>
<evidence type="ECO:0000313" key="1">
    <source>
        <dbReference type="EMBL" id="TGY93485.1"/>
    </source>
</evidence>